<dbReference type="AlphaFoldDB" id="A0A9P8Q1E3"/>
<dbReference type="Proteomes" id="UP000774326">
    <property type="component" value="Unassembled WGS sequence"/>
</dbReference>
<sequence length="147" mass="16112">MDLAPFKWANPELVGLSQVSVTAKVKQVANATSLGILLSINPSANSFIDCFIRLTPSFFIEESPLATWNKDIEAKDLNKTECFKPNGQINDLHGLDVGPFLMDMISHVYLSKALNTFSNSEAVKLNFCNVIGGIKGGSLLTWFKECV</sequence>
<accession>A0A9P8Q1E3</accession>
<evidence type="ECO:0000313" key="2">
    <source>
        <dbReference type="Proteomes" id="UP000774326"/>
    </source>
</evidence>
<evidence type="ECO:0000313" key="1">
    <source>
        <dbReference type="EMBL" id="KAH3682241.1"/>
    </source>
</evidence>
<organism evidence="1 2">
    <name type="scientific">Wickerhamomyces pijperi</name>
    <name type="common">Yeast</name>
    <name type="synonym">Pichia pijperi</name>
    <dbReference type="NCBI Taxonomy" id="599730"/>
    <lineage>
        <taxon>Eukaryota</taxon>
        <taxon>Fungi</taxon>
        <taxon>Dikarya</taxon>
        <taxon>Ascomycota</taxon>
        <taxon>Saccharomycotina</taxon>
        <taxon>Saccharomycetes</taxon>
        <taxon>Phaffomycetales</taxon>
        <taxon>Wickerhamomycetaceae</taxon>
        <taxon>Wickerhamomyces</taxon>
    </lineage>
</organism>
<gene>
    <name evidence="1" type="ORF">WICPIJ_006799</name>
</gene>
<comment type="caution">
    <text evidence="1">The sequence shown here is derived from an EMBL/GenBank/DDBJ whole genome shotgun (WGS) entry which is preliminary data.</text>
</comment>
<reference evidence="1" key="1">
    <citation type="journal article" date="2021" name="Open Biol.">
        <title>Shared evolutionary footprints suggest mitochondrial oxidative damage underlies multiple complex I losses in fungi.</title>
        <authorList>
            <person name="Schikora-Tamarit M.A."/>
            <person name="Marcet-Houben M."/>
            <person name="Nosek J."/>
            <person name="Gabaldon T."/>
        </authorList>
    </citation>
    <scope>NUCLEOTIDE SEQUENCE</scope>
    <source>
        <strain evidence="1">CBS2887</strain>
    </source>
</reference>
<reference evidence="1" key="2">
    <citation type="submission" date="2021-01" db="EMBL/GenBank/DDBJ databases">
        <authorList>
            <person name="Schikora-Tamarit M.A."/>
        </authorList>
    </citation>
    <scope>NUCLEOTIDE SEQUENCE</scope>
    <source>
        <strain evidence="1">CBS2887</strain>
    </source>
</reference>
<keyword evidence="2" id="KW-1185">Reference proteome</keyword>
<name>A0A9P8Q1E3_WICPI</name>
<protein>
    <submittedName>
        <fullName evidence="1">Uncharacterized protein</fullName>
    </submittedName>
</protein>
<proteinExistence type="predicted"/>
<dbReference type="EMBL" id="JAEUBG010003835">
    <property type="protein sequence ID" value="KAH3682241.1"/>
    <property type="molecule type" value="Genomic_DNA"/>
</dbReference>